<feature type="active site" evidence="13">
    <location>
        <position position="67"/>
    </location>
</feature>
<keyword evidence="7 13" id="KW-0378">Hydrolase</keyword>
<reference evidence="15" key="2">
    <citation type="submission" date="2024-06" db="EMBL/GenBank/DDBJ databases">
        <authorList>
            <person name="Petrova K.O."/>
            <person name="Toshchakov S.V."/>
            <person name="Boltjanskaja Y.V."/>
            <person name="Kevbrin V."/>
        </authorList>
    </citation>
    <scope>NUCLEOTIDE SEQUENCE</scope>
    <source>
        <strain evidence="15">Z-910T</strain>
    </source>
</reference>
<feature type="active site" evidence="13">
    <location>
        <position position="140"/>
    </location>
</feature>
<sequence>MIILGLDPGIAILGYGVVKKEKHKLKPIDFGTIQTSKELDEPQRLLSLANSLEKLLDIYNPDVVAVEELFFNKNIKTAITVAQARGVILMVILKKGISLYEYTPLQVKQGVVGYGRATKLQVQTMVKTLLNLEKIPKPDDAADGLAIAICHNNFSAMNIISQKAGWSK</sequence>
<dbReference type="CDD" id="cd16962">
    <property type="entry name" value="RuvC"/>
    <property type="match status" value="1"/>
</dbReference>
<dbReference type="GO" id="GO:0008821">
    <property type="term" value="F:crossover junction DNA endonuclease activity"/>
    <property type="evidence" value="ECO:0007669"/>
    <property type="project" value="UniProtKB-UniRule"/>
</dbReference>
<feature type="binding site" evidence="13">
    <location>
        <position position="7"/>
    </location>
    <ligand>
        <name>Mg(2+)</name>
        <dbReference type="ChEBI" id="CHEBI:18420"/>
        <label>1</label>
    </ligand>
</feature>
<comment type="catalytic activity">
    <reaction evidence="12 13">
        <text>Endonucleolytic cleavage at a junction such as a reciprocal single-stranded crossover between two homologous DNA duplexes (Holliday junction).</text>
        <dbReference type="EC" id="3.1.21.10"/>
    </reaction>
</comment>
<evidence type="ECO:0000256" key="11">
    <source>
        <dbReference type="ARBA" id="ARBA00023204"/>
    </source>
</evidence>
<dbReference type="InterPro" id="IPR012337">
    <property type="entry name" value="RNaseH-like_sf"/>
</dbReference>
<dbReference type="PROSITE" id="PS01321">
    <property type="entry name" value="RUVC"/>
    <property type="match status" value="1"/>
</dbReference>
<dbReference type="GO" id="GO:0006281">
    <property type="term" value="P:DNA repair"/>
    <property type="evidence" value="ECO:0007669"/>
    <property type="project" value="UniProtKB-UniRule"/>
</dbReference>
<evidence type="ECO:0000256" key="14">
    <source>
        <dbReference type="NCBIfam" id="TIGR00228"/>
    </source>
</evidence>
<dbReference type="NCBIfam" id="NF000711">
    <property type="entry name" value="PRK00039.2-1"/>
    <property type="match status" value="1"/>
</dbReference>
<dbReference type="AlphaFoldDB" id="A0AAU7VNP1"/>
<comment type="function">
    <text evidence="13">The RuvA-RuvB-RuvC complex processes Holliday junction (HJ) DNA during genetic recombination and DNA repair. Endonuclease that resolves HJ intermediates. Cleaves cruciform DNA by making single-stranded nicks across the HJ at symmetrical positions within the homologous arms, yielding a 5'-phosphate and a 3'-hydroxyl group; requires a central core of homology in the junction. The consensus cleavage sequence is 5'-(A/T)TT(C/G)-3'. Cleavage occurs on the 3'-side of the TT dinucleotide at the point of strand exchange. HJ branch migration catalyzed by RuvA-RuvB allows RuvC to scan DNA until it finds its consensus sequence, where it cleaves and resolves the cruciform DNA.</text>
</comment>
<comment type="subcellular location">
    <subcellularLocation>
        <location evidence="13">Cytoplasm</location>
    </subcellularLocation>
</comment>
<protein>
    <recommendedName>
        <fullName evidence="13 14">Crossover junction endodeoxyribonuclease RuvC</fullName>
        <ecNumber evidence="13 14">3.1.21.10</ecNumber>
    </recommendedName>
    <alternativeName>
        <fullName evidence="13">Holliday junction nuclease RuvC</fullName>
    </alternativeName>
    <alternativeName>
        <fullName evidence="13">Holliday junction resolvase RuvC</fullName>
    </alternativeName>
</protein>
<dbReference type="PRINTS" id="PR00696">
    <property type="entry name" value="RSOLVASERUVC"/>
</dbReference>
<dbReference type="EMBL" id="CP158367">
    <property type="protein sequence ID" value="XBX75682.1"/>
    <property type="molecule type" value="Genomic_DNA"/>
</dbReference>
<keyword evidence="10 13" id="KW-0233">DNA recombination</keyword>
<comment type="subunit">
    <text evidence="13">Homodimer which binds Holliday junction (HJ) DNA. The HJ becomes 2-fold symmetrical on binding to RuvC with unstacked arms; it has a different conformation from HJ DNA in complex with RuvA. In the full resolvosome a probable DNA-RuvA(4)-RuvB(12)-RuvC(2) complex forms which resolves the HJ.</text>
</comment>
<keyword evidence="4 13" id="KW-0479">Metal-binding</keyword>
<comment type="similarity">
    <text evidence="1 13">Belongs to the RuvC family.</text>
</comment>
<evidence type="ECO:0000256" key="9">
    <source>
        <dbReference type="ARBA" id="ARBA00023125"/>
    </source>
</evidence>
<evidence type="ECO:0000256" key="8">
    <source>
        <dbReference type="ARBA" id="ARBA00022842"/>
    </source>
</evidence>
<keyword evidence="8 13" id="KW-0460">Magnesium</keyword>
<dbReference type="GO" id="GO:0048476">
    <property type="term" value="C:Holliday junction resolvase complex"/>
    <property type="evidence" value="ECO:0007669"/>
    <property type="project" value="UniProtKB-UniRule"/>
</dbReference>
<keyword evidence="6 13" id="KW-0227">DNA damage</keyword>
<comment type="cofactor">
    <cofactor evidence="13">
        <name>Mg(2+)</name>
        <dbReference type="ChEBI" id="CHEBI:18420"/>
    </cofactor>
    <text evidence="13">Binds 2 Mg(2+) ion per subunit.</text>
</comment>
<keyword evidence="9 13" id="KW-0238">DNA-binding</keyword>
<dbReference type="InterPro" id="IPR020563">
    <property type="entry name" value="X-over_junc_endoDNase_Mg_BS"/>
</dbReference>
<dbReference type="PANTHER" id="PTHR30194:SF3">
    <property type="entry name" value="CROSSOVER JUNCTION ENDODEOXYRIBONUCLEASE RUVC"/>
    <property type="match status" value="1"/>
</dbReference>
<proteinExistence type="inferred from homology"/>
<evidence type="ECO:0000256" key="2">
    <source>
        <dbReference type="ARBA" id="ARBA00022490"/>
    </source>
</evidence>
<evidence type="ECO:0000256" key="1">
    <source>
        <dbReference type="ARBA" id="ARBA00009518"/>
    </source>
</evidence>
<dbReference type="Pfam" id="PF02075">
    <property type="entry name" value="RuvC"/>
    <property type="match status" value="1"/>
</dbReference>
<dbReference type="HAMAP" id="MF_00034">
    <property type="entry name" value="RuvC"/>
    <property type="match status" value="1"/>
</dbReference>
<accession>A0AAU7VNP1</accession>
<evidence type="ECO:0000256" key="6">
    <source>
        <dbReference type="ARBA" id="ARBA00022763"/>
    </source>
</evidence>
<dbReference type="GO" id="GO:0006310">
    <property type="term" value="P:DNA recombination"/>
    <property type="evidence" value="ECO:0007669"/>
    <property type="project" value="UniProtKB-UniRule"/>
</dbReference>
<dbReference type="GO" id="GO:0005737">
    <property type="term" value="C:cytoplasm"/>
    <property type="evidence" value="ECO:0007669"/>
    <property type="project" value="UniProtKB-SubCell"/>
</dbReference>
<evidence type="ECO:0000256" key="5">
    <source>
        <dbReference type="ARBA" id="ARBA00022759"/>
    </source>
</evidence>
<dbReference type="GO" id="GO:0000287">
    <property type="term" value="F:magnesium ion binding"/>
    <property type="evidence" value="ECO:0007669"/>
    <property type="project" value="UniProtKB-UniRule"/>
</dbReference>
<keyword evidence="2 13" id="KW-0963">Cytoplasm</keyword>
<evidence type="ECO:0000256" key="13">
    <source>
        <dbReference type="HAMAP-Rule" id="MF_00034"/>
    </source>
</evidence>
<dbReference type="InterPro" id="IPR002176">
    <property type="entry name" value="X-over_junc_endoDNase_RuvC"/>
</dbReference>
<feature type="binding site" evidence="13">
    <location>
        <position position="140"/>
    </location>
    <ligand>
        <name>Mg(2+)</name>
        <dbReference type="ChEBI" id="CHEBI:18420"/>
        <label>1</label>
    </ligand>
</feature>
<dbReference type="GO" id="GO:0003677">
    <property type="term" value="F:DNA binding"/>
    <property type="evidence" value="ECO:0007669"/>
    <property type="project" value="UniProtKB-KW"/>
</dbReference>
<dbReference type="PANTHER" id="PTHR30194">
    <property type="entry name" value="CROSSOVER JUNCTION ENDODEOXYRIBONUCLEASE RUVC"/>
    <property type="match status" value="1"/>
</dbReference>
<organism evidence="15">
    <name type="scientific">Proteinivorax tanatarense</name>
    <dbReference type="NCBI Taxonomy" id="1260629"/>
    <lineage>
        <taxon>Bacteria</taxon>
        <taxon>Bacillati</taxon>
        <taxon>Bacillota</taxon>
        <taxon>Clostridia</taxon>
        <taxon>Eubacteriales</taxon>
        <taxon>Proteinivoracaceae</taxon>
        <taxon>Proteinivorax</taxon>
    </lineage>
</organism>
<keyword evidence="5 13" id="KW-0255">Endonuclease</keyword>
<feature type="binding site" evidence="13">
    <location>
        <position position="67"/>
    </location>
    <ligand>
        <name>Mg(2+)</name>
        <dbReference type="ChEBI" id="CHEBI:18420"/>
        <label>2</label>
    </ligand>
</feature>
<keyword evidence="3 13" id="KW-0540">Nuclease</keyword>
<feature type="active site" evidence="13">
    <location>
        <position position="7"/>
    </location>
</feature>
<name>A0AAU7VNP1_9FIRM</name>
<dbReference type="FunFam" id="3.30.420.10:FF:000002">
    <property type="entry name" value="Crossover junction endodeoxyribonuclease RuvC"/>
    <property type="match status" value="1"/>
</dbReference>
<dbReference type="EC" id="3.1.21.10" evidence="13 14"/>
<evidence type="ECO:0000256" key="4">
    <source>
        <dbReference type="ARBA" id="ARBA00022723"/>
    </source>
</evidence>
<evidence type="ECO:0000256" key="3">
    <source>
        <dbReference type="ARBA" id="ARBA00022722"/>
    </source>
</evidence>
<dbReference type="InterPro" id="IPR036397">
    <property type="entry name" value="RNaseH_sf"/>
</dbReference>
<dbReference type="NCBIfam" id="TIGR00228">
    <property type="entry name" value="ruvC"/>
    <property type="match status" value="1"/>
</dbReference>
<dbReference type="Gene3D" id="3.30.420.10">
    <property type="entry name" value="Ribonuclease H-like superfamily/Ribonuclease H"/>
    <property type="match status" value="1"/>
</dbReference>
<gene>
    <name evidence="13 15" type="primary">ruvC</name>
    <name evidence="15" type="ORF">PRVXT_000835</name>
</gene>
<keyword evidence="11 13" id="KW-0234">DNA repair</keyword>
<dbReference type="RefSeq" id="WP_350344422.1">
    <property type="nucleotide sequence ID" value="NZ_CP158367.1"/>
</dbReference>
<evidence type="ECO:0000256" key="7">
    <source>
        <dbReference type="ARBA" id="ARBA00022801"/>
    </source>
</evidence>
<dbReference type="SUPFAM" id="SSF53098">
    <property type="entry name" value="Ribonuclease H-like"/>
    <property type="match status" value="1"/>
</dbReference>
<evidence type="ECO:0000256" key="10">
    <source>
        <dbReference type="ARBA" id="ARBA00023172"/>
    </source>
</evidence>
<evidence type="ECO:0000256" key="12">
    <source>
        <dbReference type="ARBA" id="ARBA00029354"/>
    </source>
</evidence>
<evidence type="ECO:0000313" key="15">
    <source>
        <dbReference type="EMBL" id="XBX75682.1"/>
    </source>
</evidence>
<reference evidence="15" key="1">
    <citation type="journal article" date="2013" name="Extremophiles">
        <title>Proteinivorax tanatarense gen. nov., sp. nov., an anaerobic, haloalkaliphilic, proteolytic bacterium isolated from a decaying algal bloom, and proposal of Proteinivoraceae fam. nov.</title>
        <authorList>
            <person name="Kevbrin V."/>
            <person name="Boltyanskaya Y."/>
            <person name="Zhilina T."/>
            <person name="Kolganova T."/>
            <person name="Lavrentjeva E."/>
            <person name="Kuznetsov B."/>
        </authorList>
    </citation>
    <scope>NUCLEOTIDE SEQUENCE</scope>
    <source>
        <strain evidence="15">Z-910T</strain>
    </source>
</reference>